<dbReference type="SUPFAM" id="SSF56300">
    <property type="entry name" value="Metallo-dependent phosphatases"/>
    <property type="match status" value="1"/>
</dbReference>
<dbReference type="Gene3D" id="3.60.21.10">
    <property type="match status" value="1"/>
</dbReference>
<dbReference type="InterPro" id="IPR051134">
    <property type="entry name" value="PPP_phosphatase"/>
</dbReference>
<evidence type="ECO:0000256" key="3">
    <source>
        <dbReference type="ARBA" id="ARBA00023211"/>
    </source>
</evidence>
<name>A0ABN9Q3U9_9DINO</name>
<reference evidence="6" key="1">
    <citation type="submission" date="2023-10" db="EMBL/GenBank/DDBJ databases">
        <authorList>
            <person name="Chen Y."/>
            <person name="Shah S."/>
            <person name="Dougan E. K."/>
            <person name="Thang M."/>
            <person name="Chan C."/>
        </authorList>
    </citation>
    <scope>NUCLEOTIDE SEQUENCE [LARGE SCALE GENOMIC DNA]</scope>
</reference>
<dbReference type="PANTHER" id="PTHR45668:SF5">
    <property type="entry name" value="SERINE_THREONINE-PROTEIN PHOSPHATASE 5"/>
    <property type="match status" value="1"/>
</dbReference>
<dbReference type="PRINTS" id="PR00114">
    <property type="entry name" value="STPHPHTASE"/>
</dbReference>
<feature type="domain" description="Serine/threonine specific protein phosphatases" evidence="5">
    <location>
        <begin position="50"/>
        <end position="55"/>
    </location>
</feature>
<keyword evidence="3" id="KW-0464">Manganese</keyword>
<dbReference type="Proteomes" id="UP001189429">
    <property type="component" value="Unassembled WGS sequence"/>
</dbReference>
<evidence type="ECO:0000313" key="7">
    <source>
        <dbReference type="Proteomes" id="UP001189429"/>
    </source>
</evidence>
<dbReference type="PANTHER" id="PTHR45668">
    <property type="entry name" value="SERINE/THREONINE-PROTEIN PHOSPHATASE 5-RELATED"/>
    <property type="match status" value="1"/>
</dbReference>
<feature type="region of interest" description="Disordered" evidence="4">
    <location>
        <begin position="132"/>
        <end position="155"/>
    </location>
</feature>
<dbReference type="EMBL" id="CAUYUJ010002091">
    <property type="protein sequence ID" value="CAK0799137.1"/>
    <property type="molecule type" value="Genomic_DNA"/>
</dbReference>
<keyword evidence="2" id="KW-0479">Metal-binding</keyword>
<sequence length="155" mass="16609">MCCGCSSSTDLHLNQYLFDGDIVDRGGHALEILLLLLALKRDDESCVHILRGNHEDDAQTCSTYGFRNEIQSKFGQAGGDAAIMKTCIYQVFPHLPLAAVVSDAHGQFSLCVVHGGIPVGCPGQLRRRASARRALAAEPSPAHSPAQPLEKTRAG</sequence>
<comment type="cofactor">
    <cofactor evidence="1">
        <name>Mn(2+)</name>
        <dbReference type="ChEBI" id="CHEBI:29035"/>
    </cofactor>
</comment>
<evidence type="ECO:0000259" key="5">
    <source>
        <dbReference type="PROSITE" id="PS00125"/>
    </source>
</evidence>
<dbReference type="InterPro" id="IPR004843">
    <property type="entry name" value="Calcineurin-like_PHP"/>
</dbReference>
<evidence type="ECO:0000313" key="6">
    <source>
        <dbReference type="EMBL" id="CAK0799137.1"/>
    </source>
</evidence>
<dbReference type="InterPro" id="IPR006186">
    <property type="entry name" value="Ser/Thr-sp_prot-phosphatase"/>
</dbReference>
<evidence type="ECO:0000256" key="4">
    <source>
        <dbReference type="SAM" id="MobiDB-lite"/>
    </source>
</evidence>
<proteinExistence type="predicted"/>
<dbReference type="InterPro" id="IPR029052">
    <property type="entry name" value="Metallo-depent_PP-like"/>
</dbReference>
<evidence type="ECO:0000256" key="2">
    <source>
        <dbReference type="ARBA" id="ARBA00022723"/>
    </source>
</evidence>
<organism evidence="6 7">
    <name type="scientific">Prorocentrum cordatum</name>
    <dbReference type="NCBI Taxonomy" id="2364126"/>
    <lineage>
        <taxon>Eukaryota</taxon>
        <taxon>Sar</taxon>
        <taxon>Alveolata</taxon>
        <taxon>Dinophyceae</taxon>
        <taxon>Prorocentrales</taxon>
        <taxon>Prorocentraceae</taxon>
        <taxon>Prorocentrum</taxon>
    </lineage>
</organism>
<dbReference type="PROSITE" id="PS00125">
    <property type="entry name" value="SER_THR_PHOSPHATASE"/>
    <property type="match status" value="1"/>
</dbReference>
<gene>
    <name evidence="6" type="ORF">PCOR1329_LOCUS7673</name>
</gene>
<protein>
    <recommendedName>
        <fullName evidence="5">Serine/threonine specific protein phosphatases domain-containing protein</fullName>
    </recommendedName>
</protein>
<accession>A0ABN9Q3U9</accession>
<comment type="caution">
    <text evidence="6">The sequence shown here is derived from an EMBL/GenBank/DDBJ whole genome shotgun (WGS) entry which is preliminary data.</text>
</comment>
<evidence type="ECO:0000256" key="1">
    <source>
        <dbReference type="ARBA" id="ARBA00001936"/>
    </source>
</evidence>
<dbReference type="Pfam" id="PF00149">
    <property type="entry name" value="Metallophos"/>
    <property type="match status" value="1"/>
</dbReference>
<keyword evidence="7" id="KW-1185">Reference proteome</keyword>